<organism evidence="2 3">
    <name type="scientific">Rubrobacter marinus</name>
    <dbReference type="NCBI Taxonomy" id="2653852"/>
    <lineage>
        <taxon>Bacteria</taxon>
        <taxon>Bacillati</taxon>
        <taxon>Actinomycetota</taxon>
        <taxon>Rubrobacteria</taxon>
        <taxon>Rubrobacterales</taxon>
        <taxon>Rubrobacteraceae</taxon>
        <taxon>Rubrobacter</taxon>
    </lineage>
</organism>
<feature type="domain" description="Flagellar assembly protein T C-terminal" evidence="1">
    <location>
        <begin position="44"/>
        <end position="109"/>
    </location>
</feature>
<keyword evidence="3" id="KW-1185">Reference proteome</keyword>
<gene>
    <name evidence="2" type="ORF">GBA65_12340</name>
</gene>
<evidence type="ECO:0000313" key="3">
    <source>
        <dbReference type="Proteomes" id="UP000502706"/>
    </source>
</evidence>
<dbReference type="Gene3D" id="2.40.10.410">
    <property type="entry name" value="FlgT, C-terminal domain"/>
    <property type="match status" value="1"/>
</dbReference>
<dbReference type="InterPro" id="IPR032388">
    <property type="entry name" value="FlgT_C"/>
</dbReference>
<evidence type="ECO:0000259" key="1">
    <source>
        <dbReference type="Pfam" id="PF16538"/>
    </source>
</evidence>
<protein>
    <recommendedName>
        <fullName evidence="1">Flagellar assembly protein T C-terminal domain-containing protein</fullName>
    </recommendedName>
</protein>
<evidence type="ECO:0000313" key="2">
    <source>
        <dbReference type="EMBL" id="QIN79178.1"/>
    </source>
</evidence>
<accession>A0A6G8PYE1</accession>
<dbReference type="EMBL" id="CP045121">
    <property type="protein sequence ID" value="QIN79178.1"/>
    <property type="molecule type" value="Genomic_DNA"/>
</dbReference>
<sequence length="181" mass="19503">MRRILARALSSRGGRYNRRKFSSTEGAVLMAVEGKVAKIMGKGEIVVNRGRQHGVRAGMLFEIFAPEGEEVWDPDTGETLGTVEDVKAKAEVTEVKEKLAVARLSDAGSPFGGVGAAGLGEMQENLQRIFGQMFGDNVQVQGFGMNPKDSGAEDLEDLLGGPLQDLSKVQVGDAVREIKRR</sequence>
<dbReference type="Proteomes" id="UP000502706">
    <property type="component" value="Chromosome"/>
</dbReference>
<dbReference type="InterPro" id="IPR038165">
    <property type="entry name" value="FlgT_C_sf"/>
</dbReference>
<reference evidence="2 3" key="1">
    <citation type="submission" date="2019-10" db="EMBL/GenBank/DDBJ databases">
        <title>Rubrobacter sp nov SCSIO 52915 isolated from a deep-sea sediment in the South China Sea.</title>
        <authorList>
            <person name="Chen R.W."/>
        </authorList>
    </citation>
    <scope>NUCLEOTIDE SEQUENCE [LARGE SCALE GENOMIC DNA]</scope>
    <source>
        <strain evidence="2 3">SCSIO 52915</strain>
    </source>
</reference>
<dbReference type="Pfam" id="PF16538">
    <property type="entry name" value="FlgT_C"/>
    <property type="match status" value="1"/>
</dbReference>
<dbReference type="KEGG" id="rmar:GBA65_12340"/>
<dbReference type="AlphaFoldDB" id="A0A6G8PYE1"/>
<name>A0A6G8PYE1_9ACTN</name>
<proteinExistence type="predicted"/>